<sequence length="108" mass="12120">MRTGHENGEKGGGPKQKKGTHTDQRNKYFPRTRHSFSEKLRTFLLMKSDNIHFGLVSCLFLYGHHVMKKDFPFLEAGARIGLAGYLPRYLTQVIPVGMGRGGGGNSKR</sequence>
<evidence type="ECO:0000313" key="2">
    <source>
        <dbReference type="EMBL" id="GIY71593.1"/>
    </source>
</evidence>
<organism evidence="2 3">
    <name type="scientific">Caerostris darwini</name>
    <dbReference type="NCBI Taxonomy" id="1538125"/>
    <lineage>
        <taxon>Eukaryota</taxon>
        <taxon>Metazoa</taxon>
        <taxon>Ecdysozoa</taxon>
        <taxon>Arthropoda</taxon>
        <taxon>Chelicerata</taxon>
        <taxon>Arachnida</taxon>
        <taxon>Araneae</taxon>
        <taxon>Araneomorphae</taxon>
        <taxon>Entelegynae</taxon>
        <taxon>Araneoidea</taxon>
        <taxon>Araneidae</taxon>
        <taxon>Caerostris</taxon>
    </lineage>
</organism>
<gene>
    <name evidence="2" type="ORF">CDAR_442971</name>
</gene>
<proteinExistence type="predicted"/>
<name>A0AAV4VNH9_9ARAC</name>
<evidence type="ECO:0000256" key="1">
    <source>
        <dbReference type="SAM" id="MobiDB-lite"/>
    </source>
</evidence>
<evidence type="ECO:0000313" key="3">
    <source>
        <dbReference type="Proteomes" id="UP001054837"/>
    </source>
</evidence>
<dbReference type="Proteomes" id="UP001054837">
    <property type="component" value="Unassembled WGS sequence"/>
</dbReference>
<feature type="region of interest" description="Disordered" evidence="1">
    <location>
        <begin position="1"/>
        <end position="31"/>
    </location>
</feature>
<reference evidence="2 3" key="1">
    <citation type="submission" date="2021-06" db="EMBL/GenBank/DDBJ databases">
        <title>Caerostris darwini draft genome.</title>
        <authorList>
            <person name="Kono N."/>
            <person name="Arakawa K."/>
        </authorList>
    </citation>
    <scope>NUCLEOTIDE SEQUENCE [LARGE SCALE GENOMIC DNA]</scope>
</reference>
<protein>
    <submittedName>
        <fullName evidence="2">Uncharacterized protein</fullName>
    </submittedName>
</protein>
<dbReference type="AlphaFoldDB" id="A0AAV4VNH9"/>
<comment type="caution">
    <text evidence="2">The sequence shown here is derived from an EMBL/GenBank/DDBJ whole genome shotgun (WGS) entry which is preliminary data.</text>
</comment>
<accession>A0AAV4VNH9</accession>
<dbReference type="EMBL" id="BPLQ01013365">
    <property type="protein sequence ID" value="GIY71593.1"/>
    <property type="molecule type" value="Genomic_DNA"/>
</dbReference>
<keyword evidence="3" id="KW-1185">Reference proteome</keyword>